<dbReference type="GeneID" id="73335551"/>
<name>A0A9Q8SCR8_9PEZI</name>
<sequence length="127" mass="14665">MLKDAPLKDRHQVPLLIPSCTLSEPEEFRRCAQSTDAFELSKLILTSLNRPAPERKTRHLSSQKRQEGTRWDGRTVRFLTIQNIGKVPYCPCTSDRVSPVQPSFRGRWENFGGFRAAVNNSFWIARY</sequence>
<organism evidence="2 3">
    <name type="scientific">Colletotrichum lupini</name>
    <dbReference type="NCBI Taxonomy" id="145971"/>
    <lineage>
        <taxon>Eukaryota</taxon>
        <taxon>Fungi</taxon>
        <taxon>Dikarya</taxon>
        <taxon>Ascomycota</taxon>
        <taxon>Pezizomycotina</taxon>
        <taxon>Sordariomycetes</taxon>
        <taxon>Hypocreomycetidae</taxon>
        <taxon>Glomerellales</taxon>
        <taxon>Glomerellaceae</taxon>
        <taxon>Colletotrichum</taxon>
        <taxon>Colletotrichum acutatum species complex</taxon>
    </lineage>
</organism>
<evidence type="ECO:0000313" key="3">
    <source>
        <dbReference type="Proteomes" id="UP000830671"/>
    </source>
</evidence>
<keyword evidence="3" id="KW-1185">Reference proteome</keyword>
<dbReference type="EMBL" id="CP019471">
    <property type="protein sequence ID" value="UQC74849.1"/>
    <property type="molecule type" value="Genomic_DNA"/>
</dbReference>
<dbReference type="RefSeq" id="XP_049136498.1">
    <property type="nucleotide sequence ID" value="XM_049280541.1"/>
</dbReference>
<proteinExistence type="predicted"/>
<evidence type="ECO:0000256" key="1">
    <source>
        <dbReference type="SAM" id="MobiDB-lite"/>
    </source>
</evidence>
<reference evidence="2" key="1">
    <citation type="journal article" date="2021" name="Mol. Plant Microbe Interact.">
        <title>Complete Genome Sequence of the Plant-Pathogenic Fungus Colletotrichum lupini.</title>
        <authorList>
            <person name="Baroncelli R."/>
            <person name="Pensec F."/>
            <person name="Da Lio D."/>
            <person name="Boufleur T."/>
            <person name="Vicente I."/>
            <person name="Sarrocco S."/>
            <person name="Picot A."/>
            <person name="Baraldi E."/>
            <person name="Sukno S."/>
            <person name="Thon M."/>
            <person name="Le Floch G."/>
        </authorList>
    </citation>
    <scope>NUCLEOTIDE SEQUENCE</scope>
    <source>
        <strain evidence="2">IMI 504893</strain>
    </source>
</reference>
<gene>
    <name evidence="2" type="ORF">CLUP02_01501</name>
</gene>
<feature type="region of interest" description="Disordered" evidence="1">
    <location>
        <begin position="49"/>
        <end position="68"/>
    </location>
</feature>
<accession>A0A9Q8SCR8</accession>
<dbReference type="AlphaFoldDB" id="A0A9Q8SCR8"/>
<evidence type="ECO:0000313" key="2">
    <source>
        <dbReference type="EMBL" id="UQC74849.1"/>
    </source>
</evidence>
<protein>
    <submittedName>
        <fullName evidence="2">Uncharacterized protein</fullName>
    </submittedName>
</protein>
<dbReference type="KEGG" id="clup:CLUP02_01501"/>
<dbReference type="Proteomes" id="UP000830671">
    <property type="component" value="Chromosome 1"/>
</dbReference>